<gene>
    <name evidence="2" type="ORF">Daus18300_010488</name>
</gene>
<evidence type="ECO:0000259" key="1">
    <source>
        <dbReference type="Pfam" id="PF06985"/>
    </source>
</evidence>
<dbReference type="PANTHER" id="PTHR24148:SF82">
    <property type="entry name" value="HETEROKARYON INCOMPATIBILITY DOMAIN-CONTAINING PROTEIN"/>
    <property type="match status" value="1"/>
</dbReference>
<dbReference type="EMBL" id="JAWRVE010000116">
    <property type="protein sequence ID" value="KAL1857040.1"/>
    <property type="molecule type" value="Genomic_DNA"/>
</dbReference>
<reference evidence="2 3" key="1">
    <citation type="journal article" date="2024" name="IMA Fungus">
        <title>IMA Genome - F19 : A genome assembly and annotation guide to empower mycologists, including annotated draft genome sequences of Ceratocystis pirilliformis, Diaporthe australafricana, Fusarium ophioides, Paecilomyces lecythidis, and Sporothrix stenoceras.</title>
        <authorList>
            <person name="Aylward J."/>
            <person name="Wilson A.M."/>
            <person name="Visagie C.M."/>
            <person name="Spraker J."/>
            <person name="Barnes I."/>
            <person name="Buitendag C."/>
            <person name="Ceriani C."/>
            <person name="Del Mar Angel L."/>
            <person name="du Plessis D."/>
            <person name="Fuchs T."/>
            <person name="Gasser K."/>
            <person name="Kramer D."/>
            <person name="Li W."/>
            <person name="Munsamy K."/>
            <person name="Piso A."/>
            <person name="Price J.L."/>
            <person name="Sonnekus B."/>
            <person name="Thomas C."/>
            <person name="van der Nest A."/>
            <person name="van Dijk A."/>
            <person name="van Heerden A."/>
            <person name="van Vuuren N."/>
            <person name="Yilmaz N."/>
            <person name="Duong T.A."/>
            <person name="van der Merwe N.A."/>
            <person name="Wingfield M.J."/>
            <person name="Wingfield B.D."/>
        </authorList>
    </citation>
    <scope>NUCLEOTIDE SEQUENCE [LARGE SCALE GENOMIC DNA]</scope>
    <source>
        <strain evidence="2 3">CMW 18300</strain>
    </source>
</reference>
<accession>A0ABR3WA69</accession>
<organism evidence="2 3">
    <name type="scientific">Diaporthe australafricana</name>
    <dbReference type="NCBI Taxonomy" id="127596"/>
    <lineage>
        <taxon>Eukaryota</taxon>
        <taxon>Fungi</taxon>
        <taxon>Dikarya</taxon>
        <taxon>Ascomycota</taxon>
        <taxon>Pezizomycotina</taxon>
        <taxon>Sordariomycetes</taxon>
        <taxon>Sordariomycetidae</taxon>
        <taxon>Diaporthales</taxon>
        <taxon>Diaporthaceae</taxon>
        <taxon>Diaporthe</taxon>
    </lineage>
</organism>
<dbReference type="InterPro" id="IPR052895">
    <property type="entry name" value="HetReg/Transcr_Mod"/>
</dbReference>
<comment type="caution">
    <text evidence="2">The sequence shown here is derived from an EMBL/GenBank/DDBJ whole genome shotgun (WGS) entry which is preliminary data.</text>
</comment>
<dbReference type="Proteomes" id="UP001583177">
    <property type="component" value="Unassembled WGS sequence"/>
</dbReference>
<dbReference type="InterPro" id="IPR010730">
    <property type="entry name" value="HET"/>
</dbReference>
<dbReference type="PANTHER" id="PTHR24148">
    <property type="entry name" value="ANKYRIN REPEAT DOMAIN-CONTAINING PROTEIN 39 HOMOLOG-RELATED"/>
    <property type="match status" value="1"/>
</dbReference>
<name>A0ABR3WA69_9PEZI</name>
<protein>
    <recommendedName>
        <fullName evidence="1">Heterokaryon incompatibility domain-containing protein</fullName>
    </recommendedName>
</protein>
<dbReference type="Pfam" id="PF26639">
    <property type="entry name" value="Het-6_barrel"/>
    <property type="match status" value="1"/>
</dbReference>
<dbReference type="Pfam" id="PF06985">
    <property type="entry name" value="HET"/>
    <property type="match status" value="1"/>
</dbReference>
<proteinExistence type="predicted"/>
<keyword evidence="3" id="KW-1185">Reference proteome</keyword>
<sequence length="512" mass="57312">MARYQYTPLPTTPSRDSIRLAAIRPGICTDDVVVDLLIQSFTAQSPPTYEALSYVWGSTELFEVIYVGKPNEQRPADKAALPVTRSLKAALQHLRYPDQERIMWIDAICIDQSNNIEKGPQVAMMGKLFECASRVVVWLGSEEDESGKAMERLSFFGSQIDVNWGGIHLITPAANVEHVDCSIADPSTDLPMDDDQWLAVISLLHRSWFDRLWVRQEILVAEDKAIVYCGPHQISCHFAFPDLGTLEVLGVSSTTVQKTQPIPKFYGRDWAEGVEFLKSIAADINLETSYPSGGTLLRALARTILYGLISDFSFFKDGNFPTTEIAEAVFTRFVSGVGLVKEDYNMGSDAQRFLKRMDWGSGEKKFIWGSDGYVGVAPPSIEVGDEVFVVVGCQQPLVLRRNLDRDNCYSLVGECYVEGCARGEPLLGSLPDHIGFEMIINNETWRARKRPSRSFRDLRSGEPFGEDPRLKSLGVELHDFRGRLAEDPEAILSVAPEVLMERIRGLRYINLV</sequence>
<evidence type="ECO:0000313" key="2">
    <source>
        <dbReference type="EMBL" id="KAL1857040.1"/>
    </source>
</evidence>
<feature type="domain" description="Heterokaryon incompatibility" evidence="1">
    <location>
        <begin position="49"/>
        <end position="217"/>
    </location>
</feature>
<evidence type="ECO:0000313" key="3">
    <source>
        <dbReference type="Proteomes" id="UP001583177"/>
    </source>
</evidence>